<organism evidence="4 5">
    <name type="scientific">Flavobacterium sediminis</name>
    <dbReference type="NCBI Taxonomy" id="2201181"/>
    <lineage>
        <taxon>Bacteria</taxon>
        <taxon>Pseudomonadati</taxon>
        <taxon>Bacteroidota</taxon>
        <taxon>Flavobacteriia</taxon>
        <taxon>Flavobacteriales</taxon>
        <taxon>Flavobacteriaceae</taxon>
        <taxon>Flavobacterium</taxon>
    </lineage>
</organism>
<feature type="compositionally biased region" description="Polar residues" evidence="1">
    <location>
        <begin position="31"/>
        <end position="40"/>
    </location>
</feature>
<dbReference type="InterPro" id="IPR019282">
    <property type="entry name" value="Glycoamylase-like_cons_dom"/>
</dbReference>
<protein>
    <submittedName>
        <fullName evidence="4">Beta-glucosidase</fullName>
    </submittedName>
</protein>
<feature type="domain" description="Glycoamylase-like" evidence="3">
    <location>
        <begin position="217"/>
        <end position="439"/>
    </location>
</feature>
<evidence type="ECO:0000313" key="4">
    <source>
        <dbReference type="EMBL" id="AWM14554.1"/>
    </source>
</evidence>
<keyword evidence="5" id="KW-1185">Reference proteome</keyword>
<gene>
    <name evidence="4" type="ORF">DI487_12275</name>
</gene>
<dbReference type="KEGG" id="fse:DI487_12275"/>
<evidence type="ECO:0000259" key="3">
    <source>
        <dbReference type="Pfam" id="PF10091"/>
    </source>
</evidence>
<reference evidence="4 5" key="1">
    <citation type="submission" date="2018-05" db="EMBL/GenBank/DDBJ databases">
        <title>Flavobacterium sp. MEBiC07310.</title>
        <authorList>
            <person name="Baek K."/>
        </authorList>
    </citation>
    <scope>NUCLEOTIDE SEQUENCE [LARGE SCALE GENOMIC DNA]</scope>
    <source>
        <strain evidence="4 5">MEBiC07310</strain>
    </source>
</reference>
<dbReference type="Gene3D" id="1.50.10.140">
    <property type="match status" value="1"/>
</dbReference>
<evidence type="ECO:0000256" key="2">
    <source>
        <dbReference type="SAM" id="SignalP"/>
    </source>
</evidence>
<dbReference type="Pfam" id="PF10091">
    <property type="entry name" value="Glycoamylase"/>
    <property type="match status" value="1"/>
</dbReference>
<evidence type="ECO:0000256" key="1">
    <source>
        <dbReference type="SAM" id="MobiDB-lite"/>
    </source>
</evidence>
<proteinExistence type="predicted"/>
<dbReference type="PIRSF" id="PIRSF028431">
    <property type="entry name" value="UCP028431"/>
    <property type="match status" value="1"/>
</dbReference>
<dbReference type="EMBL" id="CP029463">
    <property type="protein sequence ID" value="AWM14554.1"/>
    <property type="molecule type" value="Genomic_DNA"/>
</dbReference>
<dbReference type="PROSITE" id="PS51257">
    <property type="entry name" value="PROKAR_LIPOPROTEIN"/>
    <property type="match status" value="1"/>
</dbReference>
<accession>A0A2U8QXK3</accession>
<feature type="region of interest" description="Disordered" evidence="1">
    <location>
        <begin position="19"/>
        <end position="42"/>
    </location>
</feature>
<sequence length="459" mass="51331">MKKLKLALLSVILAVSCSSESGGGNDGSGTPLPTNPSASLSDDELMTQVQRESFRYFWDLAHPDCKLARERYLIDDPTYDQNIVTTGGSGFGLMTILVGIERGFVQRAEAVTRLTTALNFLENADRFHGAWPHWMNGTTGDVIPFGTMDNGGDLVETAFLCEGLICVREYFKNGSAAEQALSQKANALWEGVEWDWYTKGENALYWHWSPDYEWQMNFKLEGYNECLAAYIMGAASPTHPIPNEAYHQAWARNGAIVTSGTKYGIPLIFNHNGATNNVGPLFWAHYSYLGLDPRGLSDQYANYWDLNKNHTEIIYQHCVTNPNNWNGYSDKCWGLTASYTRNSDGSTGYTAHQPNNDTGVITPTAALSSFPYTPTESMRFLRYLYEEKKATLVGYAGPYDAFSPPYNWVTRRYLAIDQGTIAPMIENHRTGLLWDLFMQATEVQTGLQNLGFSSTQHGF</sequence>
<dbReference type="RefSeq" id="WP_109569912.1">
    <property type="nucleotide sequence ID" value="NZ_CP029463.1"/>
</dbReference>
<feature type="chain" id="PRO_5016139306" evidence="2">
    <location>
        <begin position="22"/>
        <end position="459"/>
    </location>
</feature>
<evidence type="ECO:0000313" key="5">
    <source>
        <dbReference type="Proteomes" id="UP000245429"/>
    </source>
</evidence>
<dbReference type="OrthoDB" id="5937621at2"/>
<feature type="signal peptide" evidence="2">
    <location>
        <begin position="1"/>
        <end position="21"/>
    </location>
</feature>
<dbReference type="Proteomes" id="UP000245429">
    <property type="component" value="Chromosome"/>
</dbReference>
<name>A0A2U8QXK3_9FLAO</name>
<dbReference type="InterPro" id="IPR016883">
    <property type="entry name" value="UCP028431"/>
</dbReference>
<keyword evidence="2" id="KW-0732">Signal</keyword>
<dbReference type="AlphaFoldDB" id="A0A2U8QXK3"/>